<gene>
    <name evidence="1" type="ORF">TREES_T100011389</name>
</gene>
<dbReference type="AlphaFoldDB" id="L9LBX8"/>
<organism evidence="1 2">
    <name type="scientific">Tupaia chinensis</name>
    <name type="common">Chinese tree shrew</name>
    <name type="synonym">Tupaia belangeri chinensis</name>
    <dbReference type="NCBI Taxonomy" id="246437"/>
    <lineage>
        <taxon>Eukaryota</taxon>
        <taxon>Metazoa</taxon>
        <taxon>Chordata</taxon>
        <taxon>Craniata</taxon>
        <taxon>Vertebrata</taxon>
        <taxon>Euteleostomi</taxon>
        <taxon>Mammalia</taxon>
        <taxon>Eutheria</taxon>
        <taxon>Euarchontoglires</taxon>
        <taxon>Scandentia</taxon>
        <taxon>Tupaiidae</taxon>
        <taxon>Tupaia</taxon>
    </lineage>
</organism>
<reference evidence="2" key="2">
    <citation type="journal article" date="2013" name="Nat. Commun.">
        <title>Genome of the Chinese tree shrew.</title>
        <authorList>
            <person name="Fan Y."/>
            <person name="Huang Z.Y."/>
            <person name="Cao C.C."/>
            <person name="Chen C.S."/>
            <person name="Chen Y.X."/>
            <person name="Fan D.D."/>
            <person name="He J."/>
            <person name="Hou H.L."/>
            <person name="Hu L."/>
            <person name="Hu X.T."/>
            <person name="Jiang X.T."/>
            <person name="Lai R."/>
            <person name="Lang Y.S."/>
            <person name="Liang B."/>
            <person name="Liao S.G."/>
            <person name="Mu D."/>
            <person name="Ma Y.Y."/>
            <person name="Niu Y.Y."/>
            <person name="Sun X.Q."/>
            <person name="Xia J.Q."/>
            <person name="Xiao J."/>
            <person name="Xiong Z.Q."/>
            <person name="Xu L."/>
            <person name="Yang L."/>
            <person name="Zhang Y."/>
            <person name="Zhao W."/>
            <person name="Zhao X.D."/>
            <person name="Zheng Y.T."/>
            <person name="Zhou J.M."/>
            <person name="Zhu Y.B."/>
            <person name="Zhang G.J."/>
            <person name="Wang J."/>
            <person name="Yao Y.G."/>
        </authorList>
    </citation>
    <scope>NUCLEOTIDE SEQUENCE [LARGE SCALE GENOMIC DNA]</scope>
</reference>
<evidence type="ECO:0000313" key="1">
    <source>
        <dbReference type="EMBL" id="ELW72189.1"/>
    </source>
</evidence>
<accession>L9LBX8</accession>
<protein>
    <submittedName>
        <fullName evidence="1">Uncharacterized protein</fullName>
    </submittedName>
</protein>
<dbReference type="InParanoid" id="L9LBX8"/>
<name>L9LBX8_TUPCH</name>
<dbReference type="EMBL" id="KB320441">
    <property type="protein sequence ID" value="ELW72189.1"/>
    <property type="molecule type" value="Genomic_DNA"/>
</dbReference>
<proteinExistence type="predicted"/>
<keyword evidence="2" id="KW-1185">Reference proteome</keyword>
<evidence type="ECO:0000313" key="2">
    <source>
        <dbReference type="Proteomes" id="UP000011518"/>
    </source>
</evidence>
<sequence length="161" mass="18003">MGSSHTTSFRDRVNRTYSSLWPLETSSPQHWDESKKESSTSVNSLPLFSHQWLAAKLWPLETSSPQHWDESKKESSTSVNSLPLFSHQWLAAKVSEFSGGLLPSPCDLHYLVRETVRFTLIQQPDQSTDNLRFQSRGFGPAVVKSGIATSGAKQGRIAKEV</sequence>
<dbReference type="Proteomes" id="UP000011518">
    <property type="component" value="Unassembled WGS sequence"/>
</dbReference>
<reference evidence="2" key="1">
    <citation type="submission" date="2012-07" db="EMBL/GenBank/DDBJ databases">
        <title>Genome of the Chinese tree shrew, a rising model animal genetically related to primates.</title>
        <authorList>
            <person name="Zhang G."/>
            <person name="Fan Y."/>
            <person name="Yao Y."/>
            <person name="Huang Z."/>
        </authorList>
    </citation>
    <scope>NUCLEOTIDE SEQUENCE [LARGE SCALE GENOMIC DNA]</scope>
</reference>